<evidence type="ECO:0000313" key="3">
    <source>
        <dbReference type="Proteomes" id="UP000591131"/>
    </source>
</evidence>
<proteinExistence type="predicted"/>
<evidence type="ECO:0000256" key="1">
    <source>
        <dbReference type="SAM" id="MobiDB-lite"/>
    </source>
</evidence>
<reference evidence="2 3" key="1">
    <citation type="submission" date="2020-04" db="EMBL/GenBank/DDBJ databases">
        <title>Perkinsus chesapeaki whole genome sequence.</title>
        <authorList>
            <person name="Bogema D.R."/>
        </authorList>
    </citation>
    <scope>NUCLEOTIDE SEQUENCE [LARGE SCALE GENOMIC DNA]</scope>
    <source>
        <strain evidence="2">ATCC PRA-425</strain>
    </source>
</reference>
<evidence type="ECO:0000313" key="2">
    <source>
        <dbReference type="EMBL" id="KAF4651760.1"/>
    </source>
</evidence>
<protein>
    <submittedName>
        <fullName evidence="2">Uncharacterized protein</fullName>
    </submittedName>
</protein>
<sequence>MPRTTRCANVCHDTSEEFHRYLIAAATRNGWSDNSLTSADLTDAIKLLRPGYTPLSRRRIREVKEELFRTAMNSVEDRLSRAAVSKEPGISVSIDSWTPDGHRVPMLAVAVTYMIGRQRIVDTENRDEFCTLSIGCISHMNSILCKELTGLVKRDNIVTRTGQFYPIIEYKGTRILLVAETRWASALRSMESLWDNFNQVKLLLQELREVHWGRLERCLRGRQWVLQMDPRSIPDSLATRKEMAQSTMQILKDFCYNSKELDFEECINDVLHFFLRTGPHQSYTQREIKQMHPGSYWSIFERSSPVAKYICQCCRAPAGTSSLERIFSVAKWATKTRTNISSTSIYRDTCIKWYQIQKNPPRPKKADKAKHGAKDTVSEIMSDSDDIYDGSSTTIALRGASAFSTTVLLSGFICERLDVSRPSKEAPSRSFLHGKLVQGIDQSIALRARIDVPSSSDEESISEATYPASKQRGGRGKHLRSHRKR</sequence>
<comment type="caution">
    <text evidence="2">The sequence shown here is derived from an EMBL/GenBank/DDBJ whole genome shotgun (WGS) entry which is preliminary data.</text>
</comment>
<dbReference type="OrthoDB" id="10690318at2759"/>
<dbReference type="AlphaFoldDB" id="A0A7J6KX92"/>
<feature type="compositionally biased region" description="Basic residues" evidence="1">
    <location>
        <begin position="472"/>
        <end position="485"/>
    </location>
</feature>
<name>A0A7J6KX92_PERCH</name>
<dbReference type="Proteomes" id="UP000591131">
    <property type="component" value="Unassembled WGS sequence"/>
</dbReference>
<keyword evidence="3" id="KW-1185">Reference proteome</keyword>
<organism evidence="2 3">
    <name type="scientific">Perkinsus chesapeaki</name>
    <name type="common">Clam parasite</name>
    <name type="synonym">Perkinsus andrewsi</name>
    <dbReference type="NCBI Taxonomy" id="330153"/>
    <lineage>
        <taxon>Eukaryota</taxon>
        <taxon>Sar</taxon>
        <taxon>Alveolata</taxon>
        <taxon>Perkinsozoa</taxon>
        <taxon>Perkinsea</taxon>
        <taxon>Perkinsida</taxon>
        <taxon>Perkinsidae</taxon>
        <taxon>Perkinsus</taxon>
    </lineage>
</organism>
<gene>
    <name evidence="2" type="ORF">FOL47_000207</name>
</gene>
<dbReference type="EMBL" id="JAAPAO010001010">
    <property type="protein sequence ID" value="KAF4651760.1"/>
    <property type="molecule type" value="Genomic_DNA"/>
</dbReference>
<feature type="region of interest" description="Disordered" evidence="1">
    <location>
        <begin position="451"/>
        <end position="485"/>
    </location>
</feature>
<accession>A0A7J6KX92</accession>